<sequence>MEVRFKDHMKPGMDELIIWEQHTITLNKDSKVGFGFALSGGKDKPHPDTGDTAVVVSDVLPGGPAMGRLFNKDHIVMVNGVSMENVYSNYTIQVLKSCGKTANI</sequence>
<dbReference type="PROSITE" id="PS50106">
    <property type="entry name" value="PDZ"/>
    <property type="match status" value="1"/>
</dbReference>
<evidence type="ECO:0000259" key="1">
    <source>
        <dbReference type="PROSITE" id="PS50106"/>
    </source>
</evidence>
<feature type="non-terminal residue" evidence="2">
    <location>
        <position position="104"/>
    </location>
</feature>
<evidence type="ECO:0000313" key="3">
    <source>
        <dbReference type="Proteomes" id="UP001482620"/>
    </source>
</evidence>
<organism evidence="2 3">
    <name type="scientific">Ilyodon furcidens</name>
    <name type="common">goldbreast splitfin</name>
    <dbReference type="NCBI Taxonomy" id="33524"/>
    <lineage>
        <taxon>Eukaryota</taxon>
        <taxon>Metazoa</taxon>
        <taxon>Chordata</taxon>
        <taxon>Craniata</taxon>
        <taxon>Vertebrata</taxon>
        <taxon>Euteleostomi</taxon>
        <taxon>Actinopterygii</taxon>
        <taxon>Neopterygii</taxon>
        <taxon>Teleostei</taxon>
        <taxon>Neoteleostei</taxon>
        <taxon>Acanthomorphata</taxon>
        <taxon>Ovalentaria</taxon>
        <taxon>Atherinomorphae</taxon>
        <taxon>Cyprinodontiformes</taxon>
        <taxon>Goodeidae</taxon>
        <taxon>Ilyodon</taxon>
    </lineage>
</organism>
<gene>
    <name evidence="2" type="ORF">ILYODFUR_026852</name>
</gene>
<evidence type="ECO:0000313" key="2">
    <source>
        <dbReference type="EMBL" id="MEQ2230204.1"/>
    </source>
</evidence>
<dbReference type="CDD" id="cd06727">
    <property type="entry name" value="PDZ1_ZO1-like"/>
    <property type="match status" value="1"/>
</dbReference>
<feature type="domain" description="PDZ" evidence="1">
    <location>
        <begin position="23"/>
        <end position="104"/>
    </location>
</feature>
<dbReference type="InterPro" id="IPR001478">
    <property type="entry name" value="PDZ"/>
</dbReference>
<dbReference type="Pfam" id="PF00595">
    <property type="entry name" value="PDZ"/>
    <property type="match status" value="1"/>
</dbReference>
<dbReference type="Gene3D" id="2.30.42.10">
    <property type="match status" value="1"/>
</dbReference>
<dbReference type="PANTHER" id="PTHR13865:SF11">
    <property type="entry name" value="TIGHT JUNCTION PROTEIN ZO-3"/>
    <property type="match status" value="1"/>
</dbReference>
<protein>
    <recommendedName>
        <fullName evidence="1">PDZ domain-containing protein</fullName>
    </recommendedName>
</protein>
<proteinExistence type="predicted"/>
<reference evidence="2 3" key="1">
    <citation type="submission" date="2021-06" db="EMBL/GenBank/DDBJ databases">
        <authorList>
            <person name="Palmer J.M."/>
        </authorList>
    </citation>
    <scope>NUCLEOTIDE SEQUENCE [LARGE SCALE GENOMIC DNA]</scope>
    <source>
        <strain evidence="3">if_2019</strain>
        <tissue evidence="2">Muscle</tissue>
    </source>
</reference>
<name>A0ABV0TCI7_9TELE</name>
<accession>A0ABV0TCI7</accession>
<dbReference type="PANTHER" id="PTHR13865">
    <property type="entry name" value="TIGHT JUNCTION PROTEIN"/>
    <property type="match status" value="1"/>
</dbReference>
<dbReference type="Proteomes" id="UP001482620">
    <property type="component" value="Unassembled WGS sequence"/>
</dbReference>
<keyword evidence="3" id="KW-1185">Reference proteome</keyword>
<dbReference type="InterPro" id="IPR036034">
    <property type="entry name" value="PDZ_sf"/>
</dbReference>
<dbReference type="EMBL" id="JAHRIQ010026625">
    <property type="protein sequence ID" value="MEQ2230204.1"/>
    <property type="molecule type" value="Genomic_DNA"/>
</dbReference>
<dbReference type="SUPFAM" id="SSF50156">
    <property type="entry name" value="PDZ domain-like"/>
    <property type="match status" value="1"/>
</dbReference>
<dbReference type="SMART" id="SM00228">
    <property type="entry name" value="PDZ"/>
    <property type="match status" value="1"/>
</dbReference>
<comment type="caution">
    <text evidence="2">The sequence shown here is derived from an EMBL/GenBank/DDBJ whole genome shotgun (WGS) entry which is preliminary data.</text>
</comment>